<protein>
    <submittedName>
        <fullName evidence="1">Uncharacterized protein</fullName>
    </submittedName>
</protein>
<keyword evidence="2" id="KW-1185">Reference proteome</keyword>
<sequence>MVNPEEVKHLGNLPSMQIMSCDKCSKKFSRTEYRILCCGQNAKKCFNENRKSHNSQTKEMQTFQQEVTKTFKFLSDESEEMKEQEKREKNIVLLNVPAQNQENSKDLVTNISNGLGVEITDTDFGSARIIKQSNAPILIKLRKIKMKKDILKKRKEIGCLKMSDCGLAGDSLIYFNEDITHFKQMLYSKARQMKRENRFMYAWVKDSTFI</sequence>
<reference evidence="1 2" key="1">
    <citation type="journal article" date="2021" name="BMC Biol.">
        <title>Horizontally acquired antibacterial genes associated with adaptive radiation of ladybird beetles.</title>
        <authorList>
            <person name="Li H.S."/>
            <person name="Tang X.F."/>
            <person name="Huang Y.H."/>
            <person name="Xu Z.Y."/>
            <person name="Chen M.L."/>
            <person name="Du X.Y."/>
            <person name="Qiu B.Y."/>
            <person name="Chen P.T."/>
            <person name="Zhang W."/>
            <person name="Slipinski A."/>
            <person name="Escalona H.E."/>
            <person name="Waterhouse R.M."/>
            <person name="Zwick A."/>
            <person name="Pang H."/>
        </authorList>
    </citation>
    <scope>NUCLEOTIDE SEQUENCE [LARGE SCALE GENOMIC DNA]</scope>
    <source>
        <strain evidence="1">SYSU2018</strain>
    </source>
</reference>
<organism evidence="1 2">
    <name type="scientific">Cryptolaemus montrouzieri</name>
    <dbReference type="NCBI Taxonomy" id="559131"/>
    <lineage>
        <taxon>Eukaryota</taxon>
        <taxon>Metazoa</taxon>
        <taxon>Ecdysozoa</taxon>
        <taxon>Arthropoda</taxon>
        <taxon>Hexapoda</taxon>
        <taxon>Insecta</taxon>
        <taxon>Pterygota</taxon>
        <taxon>Neoptera</taxon>
        <taxon>Endopterygota</taxon>
        <taxon>Coleoptera</taxon>
        <taxon>Polyphaga</taxon>
        <taxon>Cucujiformia</taxon>
        <taxon>Coccinelloidea</taxon>
        <taxon>Coccinellidae</taxon>
        <taxon>Scymninae</taxon>
        <taxon>Scymnini</taxon>
        <taxon>Cryptolaemus</taxon>
    </lineage>
</organism>
<dbReference type="Proteomes" id="UP001516400">
    <property type="component" value="Unassembled WGS sequence"/>
</dbReference>
<evidence type="ECO:0000313" key="1">
    <source>
        <dbReference type="EMBL" id="KAL3283138.1"/>
    </source>
</evidence>
<evidence type="ECO:0000313" key="2">
    <source>
        <dbReference type="Proteomes" id="UP001516400"/>
    </source>
</evidence>
<proteinExistence type="predicted"/>
<comment type="caution">
    <text evidence="1">The sequence shown here is derived from an EMBL/GenBank/DDBJ whole genome shotgun (WGS) entry which is preliminary data.</text>
</comment>
<name>A0ABD2NWL8_9CUCU</name>
<dbReference type="EMBL" id="JABFTP020000144">
    <property type="protein sequence ID" value="KAL3283138.1"/>
    <property type="molecule type" value="Genomic_DNA"/>
</dbReference>
<gene>
    <name evidence="1" type="ORF">HHI36_006292</name>
</gene>
<dbReference type="AlphaFoldDB" id="A0ABD2NWL8"/>
<accession>A0ABD2NWL8</accession>